<proteinExistence type="predicted"/>
<dbReference type="Proteomes" id="UP000242219">
    <property type="component" value="Unassembled WGS sequence"/>
</dbReference>
<evidence type="ECO:0000313" key="1">
    <source>
        <dbReference type="EMBL" id="OQD46016.1"/>
    </source>
</evidence>
<evidence type="ECO:0000313" key="2">
    <source>
        <dbReference type="Proteomes" id="UP000242219"/>
    </source>
</evidence>
<comment type="caution">
    <text evidence="1">The sequence shown here is derived from an EMBL/GenBank/DDBJ whole genome shotgun (WGS) entry which is preliminary data.</text>
</comment>
<sequence>MSNRKLEKGAGVCHNAAYVSSLTVHMKCMGYSFQKAKRLRKYFNKRKIALMLFKKWMFSIRH</sequence>
<name>A0A1V6M103_9BACT</name>
<protein>
    <submittedName>
        <fullName evidence="1">Uncharacterized protein</fullName>
    </submittedName>
</protein>
<reference evidence="1 2" key="1">
    <citation type="journal article" date="2016" name="Genome Announc.">
        <title>Draft Genome Sequence of the Anaerobic Ammonium-Oxidizing Bacterium 'Candidatus Brocadia sp. 40'.</title>
        <authorList>
            <person name="Ali M."/>
            <person name="Haroon M.F."/>
            <person name="Narita Y."/>
            <person name="Zhang L."/>
            <person name="Rangel Shaw D."/>
            <person name="Okabe S."/>
            <person name="Saikaly P.E."/>
        </authorList>
    </citation>
    <scope>NUCLEOTIDE SEQUENCE [LARGE SCALE GENOMIC DNA]</scope>
    <source>
        <strain evidence="1 2">40</strain>
    </source>
</reference>
<gene>
    <name evidence="1" type="ORF">BIY37_05420</name>
</gene>
<organism evidence="1 2">
    <name type="scientific">Candidatus Brocadia sapporoensis</name>
    <dbReference type="NCBI Taxonomy" id="392547"/>
    <lineage>
        <taxon>Bacteria</taxon>
        <taxon>Pseudomonadati</taxon>
        <taxon>Planctomycetota</taxon>
        <taxon>Candidatus Brocadiia</taxon>
        <taxon>Candidatus Brocadiales</taxon>
        <taxon>Candidatus Brocadiaceae</taxon>
        <taxon>Candidatus Brocadia</taxon>
    </lineage>
</organism>
<accession>A0A1V6M103</accession>
<dbReference type="EMBL" id="MJUW02000063">
    <property type="protein sequence ID" value="OQD46016.1"/>
    <property type="molecule type" value="Genomic_DNA"/>
</dbReference>
<dbReference type="AlphaFoldDB" id="A0A1V6M103"/>
<keyword evidence="2" id="KW-1185">Reference proteome</keyword>